<dbReference type="PANTHER" id="PTHR13315">
    <property type="entry name" value="METALLO PHOSPHOESTERASE RELATED"/>
    <property type="match status" value="1"/>
</dbReference>
<keyword evidence="7" id="KW-0131">Cell cycle</keyword>
<comment type="subcellular location">
    <subcellularLocation>
        <location evidence="1">Membrane</location>
        <topology evidence="1">Multi-pass membrane protein</topology>
    </subcellularLocation>
</comment>
<dbReference type="AlphaFoldDB" id="A0A1V2KZQ7"/>
<dbReference type="Proteomes" id="UP000189513">
    <property type="component" value="Unassembled WGS sequence"/>
</dbReference>
<keyword evidence="3 5" id="KW-1133">Transmembrane helix</keyword>
<dbReference type="GO" id="GO:0005783">
    <property type="term" value="C:endoplasmic reticulum"/>
    <property type="evidence" value="ECO:0007669"/>
    <property type="project" value="TreeGrafter"/>
</dbReference>
<dbReference type="GO" id="GO:0051301">
    <property type="term" value="P:cell division"/>
    <property type="evidence" value="ECO:0007669"/>
    <property type="project" value="UniProtKB-KW"/>
</dbReference>
<dbReference type="Pfam" id="PF00149">
    <property type="entry name" value="Metallophos"/>
    <property type="match status" value="1"/>
</dbReference>
<dbReference type="EMBL" id="MPUK01000013">
    <property type="protein sequence ID" value="ONH65093.1"/>
    <property type="molecule type" value="Genomic_DNA"/>
</dbReference>
<sequence length="372" mass="42669">MDDYSYPGRPAIVNWFARQLIDNYHKRNYEHVMSLLDPDTTVFLGDLFDGGRNWNDLDWFEEFRRFNEIYYKRPNRRTIMSLPGNHDIGFGETVNVTSLERFKAIFGPTSSIHDIGNHTLVLLDTISLSDYQNPNVTRDPLTVLNSLAPISTNEKPRILMSHVPLYRFPDKQTCGPLRESTKKFPIMKGEQYQTVIDYELSQEVLSKIRPKIVFSGDDHDYCHVTHPYKSQGVDQTADEITVKSCSMNMGVQYPAIQLLSLNTHDDETRETYETQMCYLPAPYAALKGYLFTLIFNISFFAFVFLLPRSYNAIVDRTLDKLGSITNKYDLPVAHQKVGLPQVFERDLVGMTTTSVITAISVLVVFSVYFGAF</sequence>
<dbReference type="GO" id="GO:0006506">
    <property type="term" value="P:GPI anchor biosynthetic process"/>
    <property type="evidence" value="ECO:0007669"/>
    <property type="project" value="InterPro"/>
</dbReference>
<evidence type="ECO:0000256" key="1">
    <source>
        <dbReference type="ARBA" id="ARBA00004141"/>
    </source>
</evidence>
<dbReference type="GO" id="GO:0016020">
    <property type="term" value="C:membrane"/>
    <property type="evidence" value="ECO:0007669"/>
    <property type="project" value="UniProtKB-SubCell"/>
</dbReference>
<keyword evidence="4 5" id="KW-0472">Membrane</keyword>
<feature type="domain" description="Calcineurin-like phosphoesterase" evidence="6">
    <location>
        <begin position="35"/>
        <end position="221"/>
    </location>
</feature>
<organism evidence="7 8">
    <name type="scientific">Cyberlindnera fabianii</name>
    <name type="common">Yeast</name>
    <name type="synonym">Hansenula fabianii</name>
    <dbReference type="NCBI Taxonomy" id="36022"/>
    <lineage>
        <taxon>Eukaryota</taxon>
        <taxon>Fungi</taxon>
        <taxon>Dikarya</taxon>
        <taxon>Ascomycota</taxon>
        <taxon>Saccharomycotina</taxon>
        <taxon>Saccharomycetes</taxon>
        <taxon>Phaffomycetales</taxon>
        <taxon>Phaffomycetaceae</taxon>
        <taxon>Cyberlindnera</taxon>
    </lineage>
</organism>
<protein>
    <submittedName>
        <fullName evidence="7">Cell division control protein 1</fullName>
    </submittedName>
</protein>
<dbReference type="STRING" id="36022.A0A1V2KZQ7"/>
<reference evidence="8" key="1">
    <citation type="journal article" date="2017" name="Genome Announc.">
        <title>Genome sequences of Cyberlindnera fabianii 65, Pichia kudriavzevii 129, and Saccharomyces cerevisiae 131 isolated from fermented masau fruits in Zimbabwe.</title>
        <authorList>
            <person name="van Rijswijck I.M.H."/>
            <person name="Derks M.F.L."/>
            <person name="Abee T."/>
            <person name="de Ridder D."/>
            <person name="Smid E.J."/>
        </authorList>
    </citation>
    <scope>NUCLEOTIDE SEQUENCE [LARGE SCALE GENOMIC DNA]</scope>
    <source>
        <strain evidence="8">65</strain>
    </source>
</reference>
<comment type="caution">
    <text evidence="7">The sequence shown here is derived from an EMBL/GenBank/DDBJ whole genome shotgun (WGS) entry which is preliminary data.</text>
</comment>
<gene>
    <name evidence="7" type="ORF">BON22_5064</name>
</gene>
<evidence type="ECO:0000313" key="8">
    <source>
        <dbReference type="Proteomes" id="UP000189513"/>
    </source>
</evidence>
<evidence type="ECO:0000256" key="4">
    <source>
        <dbReference type="ARBA" id="ARBA00023136"/>
    </source>
</evidence>
<dbReference type="OMA" id="IGFHYXF"/>
<dbReference type="InterPro" id="IPR029052">
    <property type="entry name" value="Metallo-depent_PP-like"/>
</dbReference>
<dbReference type="GO" id="GO:0016787">
    <property type="term" value="F:hydrolase activity"/>
    <property type="evidence" value="ECO:0007669"/>
    <property type="project" value="InterPro"/>
</dbReference>
<keyword evidence="2 5" id="KW-0812">Transmembrane</keyword>
<dbReference type="InterPro" id="IPR004843">
    <property type="entry name" value="Calcineurin-like_PHP"/>
</dbReference>
<evidence type="ECO:0000256" key="2">
    <source>
        <dbReference type="ARBA" id="ARBA00022692"/>
    </source>
</evidence>
<evidence type="ECO:0000313" key="7">
    <source>
        <dbReference type="EMBL" id="ONH65093.1"/>
    </source>
</evidence>
<name>A0A1V2KZQ7_CYBFA</name>
<feature type="transmembrane region" description="Helical" evidence="5">
    <location>
        <begin position="347"/>
        <end position="369"/>
    </location>
</feature>
<proteinExistence type="predicted"/>
<dbReference type="VEuPathDB" id="FungiDB:BON22_5064"/>
<feature type="transmembrane region" description="Helical" evidence="5">
    <location>
        <begin position="288"/>
        <end position="306"/>
    </location>
</feature>
<keyword evidence="7" id="KW-0132">Cell division</keyword>
<dbReference type="InterPro" id="IPR033308">
    <property type="entry name" value="PGAP5/Cdc1/Ted1"/>
</dbReference>
<dbReference type="PANTHER" id="PTHR13315:SF4">
    <property type="entry name" value="METALLOPHOSPHOESTERASE, ISOFORM E"/>
    <property type="match status" value="1"/>
</dbReference>
<dbReference type="SUPFAM" id="SSF56300">
    <property type="entry name" value="Metallo-dependent phosphatases"/>
    <property type="match status" value="1"/>
</dbReference>
<keyword evidence="8" id="KW-1185">Reference proteome</keyword>
<dbReference type="FunFam" id="3.60.21.10:FF:000093">
    <property type="entry name" value="Cell division cycle-related protein"/>
    <property type="match status" value="1"/>
</dbReference>
<evidence type="ECO:0000259" key="6">
    <source>
        <dbReference type="Pfam" id="PF00149"/>
    </source>
</evidence>
<accession>A0A1V2KZQ7</accession>
<dbReference type="Gene3D" id="3.60.21.10">
    <property type="match status" value="1"/>
</dbReference>
<evidence type="ECO:0000256" key="5">
    <source>
        <dbReference type="SAM" id="Phobius"/>
    </source>
</evidence>
<evidence type="ECO:0000256" key="3">
    <source>
        <dbReference type="ARBA" id="ARBA00022989"/>
    </source>
</evidence>